<feature type="region of interest" description="Disordered" evidence="1">
    <location>
        <begin position="45"/>
        <end position="87"/>
    </location>
</feature>
<evidence type="ECO:0000313" key="4">
    <source>
        <dbReference type="Proteomes" id="UP000314294"/>
    </source>
</evidence>
<organism evidence="3 4">
    <name type="scientific">Liparis tanakae</name>
    <name type="common">Tanaka's snailfish</name>
    <dbReference type="NCBI Taxonomy" id="230148"/>
    <lineage>
        <taxon>Eukaryota</taxon>
        <taxon>Metazoa</taxon>
        <taxon>Chordata</taxon>
        <taxon>Craniata</taxon>
        <taxon>Vertebrata</taxon>
        <taxon>Euteleostomi</taxon>
        <taxon>Actinopterygii</taxon>
        <taxon>Neopterygii</taxon>
        <taxon>Teleostei</taxon>
        <taxon>Neoteleostei</taxon>
        <taxon>Acanthomorphata</taxon>
        <taxon>Eupercaria</taxon>
        <taxon>Perciformes</taxon>
        <taxon>Cottioidei</taxon>
        <taxon>Cottales</taxon>
        <taxon>Liparidae</taxon>
        <taxon>Liparis</taxon>
    </lineage>
</organism>
<keyword evidence="4" id="KW-1185">Reference proteome</keyword>
<evidence type="ECO:0000256" key="2">
    <source>
        <dbReference type="SAM" id="Phobius"/>
    </source>
</evidence>
<evidence type="ECO:0000313" key="3">
    <source>
        <dbReference type="EMBL" id="TNN73688.1"/>
    </source>
</evidence>
<gene>
    <name evidence="3" type="ORF">EYF80_016068</name>
</gene>
<feature type="transmembrane region" description="Helical" evidence="2">
    <location>
        <begin position="103"/>
        <end position="125"/>
    </location>
</feature>
<feature type="compositionally biased region" description="Polar residues" evidence="1">
    <location>
        <begin position="58"/>
        <end position="70"/>
    </location>
</feature>
<dbReference type="EMBL" id="SRLO01000122">
    <property type="protein sequence ID" value="TNN73688.1"/>
    <property type="molecule type" value="Genomic_DNA"/>
</dbReference>
<dbReference type="Proteomes" id="UP000314294">
    <property type="component" value="Unassembled WGS sequence"/>
</dbReference>
<comment type="caution">
    <text evidence="3">The sequence shown here is derived from an EMBL/GenBank/DDBJ whole genome shotgun (WGS) entry which is preliminary data.</text>
</comment>
<keyword evidence="2" id="KW-0472">Membrane</keyword>
<name>A0A4Z2I6W8_9TELE</name>
<keyword evidence="2" id="KW-0812">Transmembrane</keyword>
<sequence length="145" mass="15562">MSSCEPRVWGGVDVPPAPEPTIIAAGWRLSQSEISVSHYLSVGANPVQKDRGRENLNDSDPVSTSGSSETCRPRGVSLPSSQDSLETKGRPSYMLAFSLAHSASLWMALFSWPSTLAAILSLASLRARKFSFSGRLSFNGMSSLK</sequence>
<reference evidence="3 4" key="1">
    <citation type="submission" date="2019-03" db="EMBL/GenBank/DDBJ databases">
        <title>First draft genome of Liparis tanakae, snailfish: a comprehensive survey of snailfish specific genes.</title>
        <authorList>
            <person name="Kim W."/>
            <person name="Song I."/>
            <person name="Jeong J.-H."/>
            <person name="Kim D."/>
            <person name="Kim S."/>
            <person name="Ryu S."/>
            <person name="Song J.Y."/>
            <person name="Lee S.K."/>
        </authorList>
    </citation>
    <scope>NUCLEOTIDE SEQUENCE [LARGE SCALE GENOMIC DNA]</scope>
    <source>
        <tissue evidence="3">Muscle</tissue>
    </source>
</reference>
<accession>A0A4Z2I6W8</accession>
<keyword evidence="2" id="KW-1133">Transmembrane helix</keyword>
<dbReference type="AlphaFoldDB" id="A0A4Z2I6W8"/>
<proteinExistence type="predicted"/>
<evidence type="ECO:0000256" key="1">
    <source>
        <dbReference type="SAM" id="MobiDB-lite"/>
    </source>
</evidence>
<protein>
    <submittedName>
        <fullName evidence="3">Uncharacterized protein</fullName>
    </submittedName>
</protein>